<evidence type="ECO:0000313" key="13">
    <source>
        <dbReference type="Proteomes" id="UP000270620"/>
    </source>
</evidence>
<evidence type="ECO:0000256" key="1">
    <source>
        <dbReference type="ARBA" id="ARBA00000085"/>
    </source>
</evidence>
<keyword evidence="6 12" id="KW-0418">Kinase</keyword>
<keyword evidence="9" id="KW-0812">Transmembrane</keyword>
<dbReference type="PANTHER" id="PTHR24421:SF10">
    <property type="entry name" value="NITRATE_NITRITE SENSOR PROTEIN NARQ"/>
    <property type="match status" value="1"/>
</dbReference>
<dbReference type="AlphaFoldDB" id="A0A3R9NWR2"/>
<feature type="domain" description="Signal transduction histidine kinase subgroup 3 dimerisation and phosphoacceptor" evidence="11">
    <location>
        <begin position="248"/>
        <end position="297"/>
    </location>
</feature>
<dbReference type="PANTHER" id="PTHR24421">
    <property type="entry name" value="NITRATE/NITRITE SENSOR PROTEIN NARX-RELATED"/>
    <property type="match status" value="1"/>
</dbReference>
<dbReference type="Pfam" id="PF02518">
    <property type="entry name" value="HATPase_c"/>
    <property type="match status" value="1"/>
</dbReference>
<evidence type="ECO:0000256" key="7">
    <source>
        <dbReference type="ARBA" id="ARBA00022840"/>
    </source>
</evidence>
<comment type="catalytic activity">
    <reaction evidence="1">
        <text>ATP + protein L-histidine = ADP + protein N-phospho-L-histidine.</text>
        <dbReference type="EC" id="2.7.13.3"/>
    </reaction>
</comment>
<dbReference type="InterPro" id="IPR050482">
    <property type="entry name" value="Sensor_HK_TwoCompSys"/>
</dbReference>
<dbReference type="SUPFAM" id="SSF55874">
    <property type="entry name" value="ATPase domain of HSP90 chaperone/DNA topoisomerase II/histidine kinase"/>
    <property type="match status" value="1"/>
</dbReference>
<evidence type="ECO:0000259" key="10">
    <source>
        <dbReference type="Pfam" id="PF02518"/>
    </source>
</evidence>
<keyword evidence="3" id="KW-0597">Phosphoprotein</keyword>
<proteinExistence type="predicted"/>
<evidence type="ECO:0000256" key="8">
    <source>
        <dbReference type="ARBA" id="ARBA00023012"/>
    </source>
</evidence>
<name>A0A3R9NWR2_9FLAO</name>
<evidence type="ECO:0000256" key="9">
    <source>
        <dbReference type="SAM" id="Phobius"/>
    </source>
</evidence>
<keyword evidence="9" id="KW-0472">Membrane</keyword>
<feature type="transmembrane region" description="Helical" evidence="9">
    <location>
        <begin position="203"/>
        <end position="221"/>
    </location>
</feature>
<feature type="domain" description="Histidine kinase/HSP90-like ATPase" evidence="10">
    <location>
        <begin position="342"/>
        <end position="434"/>
    </location>
</feature>
<dbReference type="InterPro" id="IPR011712">
    <property type="entry name" value="Sig_transdc_His_kin_sub3_dim/P"/>
</dbReference>
<dbReference type="GO" id="GO:0005524">
    <property type="term" value="F:ATP binding"/>
    <property type="evidence" value="ECO:0007669"/>
    <property type="project" value="UniProtKB-KW"/>
</dbReference>
<keyword evidence="13" id="KW-1185">Reference proteome</keyword>
<evidence type="ECO:0000256" key="6">
    <source>
        <dbReference type="ARBA" id="ARBA00022777"/>
    </source>
</evidence>
<keyword evidence="7" id="KW-0067">ATP-binding</keyword>
<reference evidence="12 13" key="1">
    <citation type="submission" date="2018-12" db="EMBL/GenBank/DDBJ databases">
        <title>Mangrovimonas spongiae sp. nov., a novel member of the genus Mangrovimonas isolated from marine sponge.</title>
        <authorList>
            <person name="Zhuang L."/>
            <person name="Luo L."/>
        </authorList>
    </citation>
    <scope>NUCLEOTIDE SEQUENCE [LARGE SCALE GENOMIC DNA]</scope>
    <source>
        <strain evidence="12 13">HN-E26</strain>
    </source>
</reference>
<evidence type="ECO:0000313" key="12">
    <source>
        <dbReference type="EMBL" id="RSK39313.1"/>
    </source>
</evidence>
<dbReference type="InterPro" id="IPR003594">
    <property type="entry name" value="HATPase_dom"/>
</dbReference>
<dbReference type="GO" id="GO:0000155">
    <property type="term" value="F:phosphorelay sensor kinase activity"/>
    <property type="evidence" value="ECO:0007669"/>
    <property type="project" value="InterPro"/>
</dbReference>
<dbReference type="Gene3D" id="3.30.565.10">
    <property type="entry name" value="Histidine kinase-like ATPase, C-terminal domain"/>
    <property type="match status" value="1"/>
</dbReference>
<accession>A0A3R9NWR2</accession>
<sequence length="435" mass="50180">MAHLRAAIDAYLQEQEPVELHHIKQALVNSKLLPKTDISKIVTILTNAYAVGTFARQDQLQKSDQILAQLQRDSSYINNTPFLKTYFTFGKAHNDLKHCNTKTAEKAILQLLPELKQAEEVLNILQAHHTLATIYEQQQENKKALTYYKSYLHIKDSLNKSASKKRFAYVQTQFEVEKKDLEIEKQQKNILLLSAQNKVKNQGIIFGAIFLIALFTIFYLWRSRKFTKHKMKLQKNFAQDLISNVEAERKRISSELHDSIGQNLLLIKNKVILNPESPKDTTLIDHTIDEVRHMSQHLHPFQFEKLGLIASIKNTVENFQKNSNIFYSEDIDIQDLNISKDKEIFIYRMIQECLNNVEKHSQAKACNVMVKEAEKYVLFQIKDNGIGFDLTENSQLLNSLGMKTLKERAQIIQAQLSINSEKGKGTTIQIQVPKK</sequence>
<dbReference type="Pfam" id="PF07730">
    <property type="entry name" value="HisKA_3"/>
    <property type="match status" value="1"/>
</dbReference>
<dbReference type="EMBL" id="RWBG01000004">
    <property type="protein sequence ID" value="RSK39313.1"/>
    <property type="molecule type" value="Genomic_DNA"/>
</dbReference>
<keyword evidence="9" id="KW-1133">Transmembrane helix</keyword>
<evidence type="ECO:0000256" key="2">
    <source>
        <dbReference type="ARBA" id="ARBA00012438"/>
    </source>
</evidence>
<keyword evidence="5" id="KW-0547">Nucleotide-binding</keyword>
<dbReference type="GO" id="GO:0016020">
    <property type="term" value="C:membrane"/>
    <property type="evidence" value="ECO:0007669"/>
    <property type="project" value="InterPro"/>
</dbReference>
<keyword evidence="8" id="KW-0902">Two-component regulatory system</keyword>
<evidence type="ECO:0000256" key="4">
    <source>
        <dbReference type="ARBA" id="ARBA00022679"/>
    </source>
</evidence>
<protein>
    <recommendedName>
        <fullName evidence="2">histidine kinase</fullName>
        <ecNumber evidence="2">2.7.13.3</ecNumber>
    </recommendedName>
</protein>
<dbReference type="Gene3D" id="1.20.5.1930">
    <property type="match status" value="1"/>
</dbReference>
<dbReference type="OrthoDB" id="9778366at2"/>
<organism evidence="12 13">
    <name type="scientific">Mangrovimonas spongiae</name>
    <dbReference type="NCBI Taxonomy" id="2494697"/>
    <lineage>
        <taxon>Bacteria</taxon>
        <taxon>Pseudomonadati</taxon>
        <taxon>Bacteroidota</taxon>
        <taxon>Flavobacteriia</taxon>
        <taxon>Flavobacteriales</taxon>
        <taxon>Flavobacteriaceae</taxon>
        <taxon>Mangrovimonas</taxon>
    </lineage>
</organism>
<evidence type="ECO:0000256" key="5">
    <source>
        <dbReference type="ARBA" id="ARBA00022741"/>
    </source>
</evidence>
<dbReference type="GO" id="GO:0046983">
    <property type="term" value="F:protein dimerization activity"/>
    <property type="evidence" value="ECO:0007669"/>
    <property type="project" value="InterPro"/>
</dbReference>
<keyword evidence="4" id="KW-0808">Transferase</keyword>
<comment type="caution">
    <text evidence="12">The sequence shown here is derived from an EMBL/GenBank/DDBJ whole genome shotgun (WGS) entry which is preliminary data.</text>
</comment>
<dbReference type="EC" id="2.7.13.3" evidence="2"/>
<dbReference type="RefSeq" id="WP_125468287.1">
    <property type="nucleotide sequence ID" value="NZ_RWBG01000004.1"/>
</dbReference>
<evidence type="ECO:0000256" key="3">
    <source>
        <dbReference type="ARBA" id="ARBA00022553"/>
    </source>
</evidence>
<dbReference type="Proteomes" id="UP000270620">
    <property type="component" value="Unassembled WGS sequence"/>
</dbReference>
<dbReference type="CDD" id="cd16917">
    <property type="entry name" value="HATPase_UhpB-NarQ-NarX-like"/>
    <property type="match status" value="1"/>
</dbReference>
<evidence type="ECO:0000259" key="11">
    <source>
        <dbReference type="Pfam" id="PF07730"/>
    </source>
</evidence>
<gene>
    <name evidence="12" type="ORF">EJA19_10315</name>
</gene>
<dbReference type="InterPro" id="IPR036890">
    <property type="entry name" value="HATPase_C_sf"/>
</dbReference>